<protein>
    <submittedName>
        <fullName evidence="1">Uncharacterized protein</fullName>
    </submittedName>
</protein>
<sequence length="70" mass="7658">MHQSEFLSYPLGALRVTDMEKVQPFEVGQAIHVIQSIAQPPLGWSNETATTIGKISRIDMDGTLNMGGSR</sequence>
<dbReference type="EMBL" id="CM056810">
    <property type="protein sequence ID" value="KAJ8644305.1"/>
    <property type="molecule type" value="Genomic_DNA"/>
</dbReference>
<gene>
    <name evidence="1" type="ORF">MRB53_006053</name>
</gene>
<keyword evidence="2" id="KW-1185">Reference proteome</keyword>
<name>A0ACC2MF37_PERAE</name>
<dbReference type="Proteomes" id="UP001234297">
    <property type="component" value="Chromosome 2"/>
</dbReference>
<evidence type="ECO:0000313" key="1">
    <source>
        <dbReference type="EMBL" id="KAJ8644305.1"/>
    </source>
</evidence>
<reference evidence="1 2" key="1">
    <citation type="journal article" date="2022" name="Hortic Res">
        <title>A haplotype resolved chromosomal level avocado genome allows analysis of novel avocado genes.</title>
        <authorList>
            <person name="Nath O."/>
            <person name="Fletcher S.J."/>
            <person name="Hayward A."/>
            <person name="Shaw L.M."/>
            <person name="Masouleh A.K."/>
            <person name="Furtado A."/>
            <person name="Henry R.J."/>
            <person name="Mitter N."/>
        </authorList>
    </citation>
    <scope>NUCLEOTIDE SEQUENCE [LARGE SCALE GENOMIC DNA]</scope>
    <source>
        <strain evidence="2">cv. Hass</strain>
    </source>
</reference>
<evidence type="ECO:0000313" key="2">
    <source>
        <dbReference type="Proteomes" id="UP001234297"/>
    </source>
</evidence>
<organism evidence="1 2">
    <name type="scientific">Persea americana</name>
    <name type="common">Avocado</name>
    <dbReference type="NCBI Taxonomy" id="3435"/>
    <lineage>
        <taxon>Eukaryota</taxon>
        <taxon>Viridiplantae</taxon>
        <taxon>Streptophyta</taxon>
        <taxon>Embryophyta</taxon>
        <taxon>Tracheophyta</taxon>
        <taxon>Spermatophyta</taxon>
        <taxon>Magnoliopsida</taxon>
        <taxon>Magnoliidae</taxon>
        <taxon>Laurales</taxon>
        <taxon>Lauraceae</taxon>
        <taxon>Persea</taxon>
    </lineage>
</organism>
<proteinExistence type="predicted"/>
<comment type="caution">
    <text evidence="1">The sequence shown here is derived from an EMBL/GenBank/DDBJ whole genome shotgun (WGS) entry which is preliminary data.</text>
</comment>
<accession>A0ACC2MF37</accession>